<evidence type="ECO:0000313" key="3">
    <source>
        <dbReference type="EMBL" id="MDJ1134208.1"/>
    </source>
</evidence>
<dbReference type="EMBL" id="JANCPR020000019">
    <property type="protein sequence ID" value="MDJ1134208.1"/>
    <property type="molecule type" value="Genomic_DNA"/>
</dbReference>
<dbReference type="Gene3D" id="1.10.630.10">
    <property type="entry name" value="Cytochrome P450"/>
    <property type="match status" value="1"/>
</dbReference>
<dbReference type="InterPro" id="IPR017972">
    <property type="entry name" value="Cyt_P450_CS"/>
</dbReference>
<dbReference type="PRINTS" id="PR00359">
    <property type="entry name" value="BP450"/>
</dbReference>
<name>A0ABT6ZYQ3_9ACTN</name>
<dbReference type="InterPro" id="IPR002397">
    <property type="entry name" value="Cyt_P450_B"/>
</dbReference>
<comment type="similarity">
    <text evidence="1">Belongs to the cytochrome P450 family.</text>
</comment>
<sequence>MNPQSSDSPHLDAPNPPAGCPVRPAGATTRLYAAESTVDPYGTYSRLRKQYGPVAPVLLEGDVPAWLVLGYRENRRALDNPSQFSRDSRTWRDWKEGRIEETSPLIPMLGWRPDCLSQDGEPHQRLRRAVTDTMETVVNRGIRRHVVHFAHRQIDAFADTGHADLVIQYSEHLPMLVLTRLFGLPETDGEHLVASCAQVMKGGEDAIVHNERITRVLADLTSHKRAEPGPDFTSGLIQHPASLEHEEVHNHLRLVLLAAHTTTSNLLARVFQMILSDSSRLADLVSGQMTTAAIVEEVMWNAPPLAVLPGRFATADCELGGQHVKAGDLLVLGLAPGNLDPEIRPHTGTAVRGNQAHLAFSSGPHECPGQGVGQAIIETAVEVLIHRLPGLRLAVDPAELSDTASTWETRLDRLLVSFPPQGSSHVGR</sequence>
<dbReference type="Proteomes" id="UP001214441">
    <property type="component" value="Unassembled WGS sequence"/>
</dbReference>
<dbReference type="InterPro" id="IPR036396">
    <property type="entry name" value="Cyt_P450_sf"/>
</dbReference>
<evidence type="ECO:0000256" key="1">
    <source>
        <dbReference type="ARBA" id="ARBA00010617"/>
    </source>
</evidence>
<comment type="caution">
    <text evidence="3">The sequence shown here is derived from an EMBL/GenBank/DDBJ whole genome shotgun (WGS) entry which is preliminary data.</text>
</comment>
<keyword evidence="4" id="KW-1185">Reference proteome</keyword>
<organism evidence="3 4">
    <name type="scientific">Streptomyces iconiensis</name>
    <dbReference type="NCBI Taxonomy" id="1384038"/>
    <lineage>
        <taxon>Bacteria</taxon>
        <taxon>Bacillati</taxon>
        <taxon>Actinomycetota</taxon>
        <taxon>Actinomycetes</taxon>
        <taxon>Kitasatosporales</taxon>
        <taxon>Streptomycetaceae</taxon>
        <taxon>Streptomyces</taxon>
    </lineage>
</organism>
<dbReference type="PANTHER" id="PTHR46696:SF1">
    <property type="entry name" value="CYTOCHROME P450 YJIB-RELATED"/>
    <property type="match status" value="1"/>
</dbReference>
<reference evidence="3 4" key="1">
    <citation type="submission" date="2023-05" db="EMBL/GenBank/DDBJ databases">
        <title>Streptantibioticus silvisoli sp. nov., acidotolerant actinomycetes 1 from pine litter.</title>
        <authorList>
            <person name="Swiecimska M."/>
            <person name="Golinska P."/>
            <person name="Sangal V."/>
            <person name="Wachnowicz B."/>
            <person name="Goodfellow M."/>
        </authorList>
    </citation>
    <scope>NUCLEOTIDE SEQUENCE [LARGE SCALE GENOMIC DNA]</scope>
    <source>
        <strain evidence="3 4">DSM 42109</strain>
    </source>
</reference>
<evidence type="ECO:0000256" key="2">
    <source>
        <dbReference type="SAM" id="MobiDB-lite"/>
    </source>
</evidence>
<proteinExistence type="inferred from homology"/>
<dbReference type="RefSeq" id="WP_274045907.1">
    <property type="nucleotide sequence ID" value="NZ_JANCPR020000019.1"/>
</dbReference>
<dbReference type="SUPFAM" id="SSF48264">
    <property type="entry name" value="Cytochrome P450"/>
    <property type="match status" value="1"/>
</dbReference>
<protein>
    <submittedName>
        <fullName evidence="3">Cytochrome P450</fullName>
    </submittedName>
</protein>
<gene>
    <name evidence="3" type="ORF">NMN56_020025</name>
</gene>
<dbReference type="CDD" id="cd20623">
    <property type="entry name" value="CYP_unk"/>
    <property type="match status" value="1"/>
</dbReference>
<dbReference type="PROSITE" id="PS00086">
    <property type="entry name" value="CYTOCHROME_P450"/>
    <property type="match status" value="1"/>
</dbReference>
<evidence type="ECO:0000313" key="4">
    <source>
        <dbReference type="Proteomes" id="UP001214441"/>
    </source>
</evidence>
<feature type="region of interest" description="Disordered" evidence="2">
    <location>
        <begin position="1"/>
        <end position="24"/>
    </location>
</feature>
<dbReference type="PANTHER" id="PTHR46696">
    <property type="entry name" value="P450, PUTATIVE (EUROFUNG)-RELATED"/>
    <property type="match status" value="1"/>
</dbReference>
<accession>A0ABT6ZYQ3</accession>